<proteinExistence type="predicted"/>
<dbReference type="AlphaFoldDB" id="A0A9Y2JU88"/>
<protein>
    <submittedName>
        <fullName evidence="1">Uncharacterized protein</fullName>
    </submittedName>
</protein>
<keyword evidence="2" id="KW-1185">Reference proteome</keyword>
<evidence type="ECO:0000313" key="1">
    <source>
        <dbReference type="EMBL" id="WIY03064.1"/>
    </source>
</evidence>
<dbReference type="RefSeq" id="WP_285999465.1">
    <property type="nucleotide sequence ID" value="NZ_CP127295.1"/>
</dbReference>
<accession>A0A9Y2JU88</accession>
<organism evidence="1 2">
    <name type="scientific">Amycolatopsis mongoliensis</name>
    <dbReference type="NCBI Taxonomy" id="715475"/>
    <lineage>
        <taxon>Bacteria</taxon>
        <taxon>Bacillati</taxon>
        <taxon>Actinomycetota</taxon>
        <taxon>Actinomycetes</taxon>
        <taxon>Pseudonocardiales</taxon>
        <taxon>Pseudonocardiaceae</taxon>
        <taxon>Amycolatopsis</taxon>
    </lineage>
</organism>
<evidence type="ECO:0000313" key="2">
    <source>
        <dbReference type="Proteomes" id="UP001239397"/>
    </source>
</evidence>
<sequence>MSWTDAWRWLWGSVPPLEPVGDPVHRTILAVGIDGFSTPDRTNLHRLTLRAGLYRAFQLALAESGVRWNDCDHADLGDGVLVLAPAGYPKAVFSELLPAALTKSLAEHNRCHRPPEQLGLRLVLHAGEVTYDTHGSTGSAIVHAFRLLNSAVLKENSACSGGGLALIASGWYHEEIIRHSPLSCPDYYEPVFVREKETAARAWIRLVGPDGPDQRASG</sequence>
<dbReference type="KEGG" id="amog:QRX60_04140"/>
<dbReference type="Proteomes" id="UP001239397">
    <property type="component" value="Chromosome"/>
</dbReference>
<name>A0A9Y2JU88_9PSEU</name>
<dbReference type="EMBL" id="CP127295">
    <property type="protein sequence ID" value="WIY03064.1"/>
    <property type="molecule type" value="Genomic_DNA"/>
</dbReference>
<reference evidence="1 2" key="1">
    <citation type="submission" date="2023-06" db="EMBL/GenBank/DDBJ databases">
        <authorList>
            <person name="Oyuntsetseg B."/>
            <person name="Kim S.B."/>
        </authorList>
    </citation>
    <scope>NUCLEOTIDE SEQUENCE [LARGE SCALE GENOMIC DNA]</scope>
    <source>
        <strain evidence="1 2">4-36</strain>
    </source>
</reference>
<gene>
    <name evidence="1" type="ORF">QRX60_04140</name>
</gene>